<name>A0A9D9EBU2_9BACT</name>
<dbReference type="InterPro" id="IPR013780">
    <property type="entry name" value="Glyco_hydro_b"/>
</dbReference>
<organism evidence="10 11">
    <name type="scientific">Candidatus Cryptobacteroides merdavium</name>
    <dbReference type="NCBI Taxonomy" id="2840769"/>
    <lineage>
        <taxon>Bacteria</taxon>
        <taxon>Pseudomonadati</taxon>
        <taxon>Bacteroidota</taxon>
        <taxon>Bacteroidia</taxon>
        <taxon>Bacteroidales</taxon>
        <taxon>Candidatus Cryptobacteroides</taxon>
    </lineage>
</organism>
<comment type="subunit">
    <text evidence="2">Monomer.</text>
</comment>
<evidence type="ECO:0000256" key="1">
    <source>
        <dbReference type="ARBA" id="ARBA00001913"/>
    </source>
</evidence>
<feature type="domain" description="Glycosyl-hydrolase 97 C-terminal oligomerisation" evidence="9">
    <location>
        <begin position="571"/>
        <end position="666"/>
    </location>
</feature>
<dbReference type="Pfam" id="PF14509">
    <property type="entry name" value="GH97_C"/>
    <property type="match status" value="1"/>
</dbReference>
<dbReference type="Pfam" id="PF14508">
    <property type="entry name" value="GH97_N"/>
    <property type="match status" value="1"/>
</dbReference>
<evidence type="ECO:0000259" key="8">
    <source>
        <dbReference type="Pfam" id="PF14508"/>
    </source>
</evidence>
<feature type="signal peptide" evidence="6">
    <location>
        <begin position="1"/>
        <end position="26"/>
    </location>
</feature>
<dbReference type="PANTHER" id="PTHR35803">
    <property type="entry name" value="GLUCAN 1,4-ALPHA-GLUCOSIDASE SUSB-RELATED"/>
    <property type="match status" value="1"/>
</dbReference>
<reference evidence="10" key="2">
    <citation type="journal article" date="2021" name="PeerJ">
        <title>Extensive microbial diversity within the chicken gut microbiome revealed by metagenomics and culture.</title>
        <authorList>
            <person name="Gilroy R."/>
            <person name="Ravi A."/>
            <person name="Getino M."/>
            <person name="Pursley I."/>
            <person name="Horton D.L."/>
            <person name="Alikhan N.F."/>
            <person name="Baker D."/>
            <person name="Gharbi K."/>
            <person name="Hall N."/>
            <person name="Watson M."/>
            <person name="Adriaenssens E.M."/>
            <person name="Foster-Nyarko E."/>
            <person name="Jarju S."/>
            <person name="Secka A."/>
            <person name="Antonio M."/>
            <person name="Oren A."/>
            <person name="Chaudhuri R.R."/>
            <person name="La Ragione R."/>
            <person name="Hildebrand F."/>
            <person name="Pallen M.J."/>
        </authorList>
    </citation>
    <scope>NUCLEOTIDE SEQUENCE</scope>
    <source>
        <strain evidence="10">D5-748</strain>
    </source>
</reference>
<keyword evidence="6" id="KW-0732">Signal</keyword>
<dbReference type="InterPro" id="IPR017853">
    <property type="entry name" value="GH"/>
</dbReference>
<evidence type="ECO:0000259" key="7">
    <source>
        <dbReference type="Pfam" id="PF10566"/>
    </source>
</evidence>
<comment type="cofactor">
    <cofactor evidence="1">
        <name>Ca(2+)</name>
        <dbReference type="ChEBI" id="CHEBI:29108"/>
    </cofactor>
</comment>
<sequence length="671" mass="75733">MRNLVAMAAVAAVFAGTMAWAGTASAKSFNVNSPDGKINVTVNADTQVTWSLAHDGTQLLTESPISMTLTDGTAYGKGSRLVKAVKGSNDTLEDALFYKKDKVEDKYNSLTLKYKEFDLIFRVYDDGAAYRFISKSKKPFEVKSEEATFSFPEDWKAYIPYVRDFSNDFESQFWNSFENTYIHQEISKWDSRRLAFLPLVVEAPDGKKICITEADLINYPGMYLYNGNGSKSLKGVFAGYPDEVKQGGHNMLEGVVMSRKDYIAKYDSGTSFPWRAVIVSTEDKELTDNDMVWRLATPADPEADFSWVKPGKVAWEWWNDWNLRGVDFKTGVNNETYRHYIDFAAEHGIEYVILDEGWAVNRKADLMQVVPEIDLKGLADYAKEKNVGLILWAGYLAFDRDMEEVCRHYSEMGIKGFKIDFMDRDDQPMVDFHRRAAETAAKYGLMVDFHGTYKPTGLHRTYPNVINYEGVFGLEQMKWAGPEVDQVTYDVTIPFIRMVAGPFDYTQGAMRNASRSNYRPVNSEPMSQGTRCRQLAEYVVFDSPLNMLCDSPSNYREEPECTDFIAGIPTVWDETVALDGKIAEYVAMARLSGSGWYVGAMTDWTERDMTIDLSFLGEGDFVMEIFTDGVNADRAACDWRKEIRPVPASRKITVHLAPGGGFAAKITPAAH</sequence>
<dbReference type="InterPro" id="IPR013785">
    <property type="entry name" value="Aldolase_TIM"/>
</dbReference>
<dbReference type="Proteomes" id="UP000823619">
    <property type="component" value="Unassembled WGS sequence"/>
</dbReference>
<accession>A0A9D9EBU2</accession>
<feature type="domain" description="Glycosyl-hydrolase 97 catalytic" evidence="7">
    <location>
        <begin position="317"/>
        <end position="471"/>
    </location>
</feature>
<evidence type="ECO:0000313" key="11">
    <source>
        <dbReference type="Proteomes" id="UP000823619"/>
    </source>
</evidence>
<keyword evidence="5" id="KW-0326">Glycosidase</keyword>
<evidence type="ECO:0000256" key="5">
    <source>
        <dbReference type="ARBA" id="ARBA00023295"/>
    </source>
</evidence>
<reference evidence="10" key="1">
    <citation type="submission" date="2020-10" db="EMBL/GenBank/DDBJ databases">
        <authorList>
            <person name="Gilroy R."/>
        </authorList>
    </citation>
    <scope>NUCLEOTIDE SEQUENCE</scope>
    <source>
        <strain evidence="10">D5-748</strain>
    </source>
</reference>
<dbReference type="InterPro" id="IPR014718">
    <property type="entry name" value="GH-type_carb-bd"/>
</dbReference>
<dbReference type="EMBL" id="JADIMO010000058">
    <property type="protein sequence ID" value="MBO8445017.1"/>
    <property type="molecule type" value="Genomic_DNA"/>
</dbReference>
<evidence type="ECO:0000259" key="9">
    <source>
        <dbReference type="Pfam" id="PF14509"/>
    </source>
</evidence>
<dbReference type="Gene3D" id="2.70.98.10">
    <property type="match status" value="1"/>
</dbReference>
<dbReference type="Gene3D" id="3.20.20.70">
    <property type="entry name" value="Aldolase class I"/>
    <property type="match status" value="1"/>
</dbReference>
<dbReference type="InterPro" id="IPR019563">
    <property type="entry name" value="GH97_catalytic"/>
</dbReference>
<feature type="chain" id="PRO_5038768105" evidence="6">
    <location>
        <begin position="27"/>
        <end position="671"/>
    </location>
</feature>
<keyword evidence="4" id="KW-0106">Calcium</keyword>
<evidence type="ECO:0000256" key="6">
    <source>
        <dbReference type="SAM" id="SignalP"/>
    </source>
</evidence>
<evidence type="ECO:0000256" key="4">
    <source>
        <dbReference type="ARBA" id="ARBA00022837"/>
    </source>
</evidence>
<evidence type="ECO:0000313" key="10">
    <source>
        <dbReference type="EMBL" id="MBO8445017.1"/>
    </source>
</evidence>
<feature type="domain" description="Glycosyl-hydrolase 97 N-terminal" evidence="8">
    <location>
        <begin position="31"/>
        <end position="298"/>
    </location>
</feature>
<dbReference type="PANTHER" id="PTHR35803:SF2">
    <property type="entry name" value="RETAINING ALPHA-GALACTOSIDASE"/>
    <property type="match status" value="1"/>
</dbReference>
<dbReference type="Gene3D" id="2.60.40.1180">
    <property type="entry name" value="Golgi alpha-mannosidase II"/>
    <property type="match status" value="1"/>
</dbReference>
<keyword evidence="3 10" id="KW-0378">Hydrolase</keyword>
<dbReference type="InterPro" id="IPR029483">
    <property type="entry name" value="GH97_C"/>
</dbReference>
<dbReference type="SUPFAM" id="SSF51445">
    <property type="entry name" value="(Trans)glycosidases"/>
    <property type="match status" value="1"/>
</dbReference>
<dbReference type="AlphaFoldDB" id="A0A9D9EBU2"/>
<dbReference type="InterPro" id="IPR029486">
    <property type="entry name" value="GH97_N"/>
</dbReference>
<evidence type="ECO:0000256" key="2">
    <source>
        <dbReference type="ARBA" id="ARBA00011245"/>
    </source>
</evidence>
<proteinExistence type="predicted"/>
<protein>
    <submittedName>
        <fullName evidence="10">Glycoside hydrolase family 97 protein</fullName>
    </submittedName>
</protein>
<comment type="caution">
    <text evidence="10">The sequence shown here is derived from an EMBL/GenBank/DDBJ whole genome shotgun (WGS) entry which is preliminary data.</text>
</comment>
<gene>
    <name evidence="10" type="ORF">IAC23_04895</name>
</gene>
<dbReference type="GO" id="GO:0030246">
    <property type="term" value="F:carbohydrate binding"/>
    <property type="evidence" value="ECO:0007669"/>
    <property type="project" value="InterPro"/>
</dbReference>
<dbReference type="Pfam" id="PF10566">
    <property type="entry name" value="Glyco_hydro_97"/>
    <property type="match status" value="1"/>
</dbReference>
<evidence type="ECO:0000256" key="3">
    <source>
        <dbReference type="ARBA" id="ARBA00022801"/>
    </source>
</evidence>
<dbReference type="InterPro" id="IPR052720">
    <property type="entry name" value="Glycosyl_hydrolase_97"/>
</dbReference>
<dbReference type="GO" id="GO:0016798">
    <property type="term" value="F:hydrolase activity, acting on glycosyl bonds"/>
    <property type="evidence" value="ECO:0007669"/>
    <property type="project" value="UniProtKB-KW"/>
</dbReference>